<accession>A0A645IJS9</accession>
<comment type="caution">
    <text evidence="1">The sequence shown here is derived from an EMBL/GenBank/DDBJ whole genome shotgun (WGS) entry which is preliminary data.</text>
</comment>
<sequence>MRIHCIVETDRLAIVRLQNKLIIIPDIQSSLGQVRIVGAGESAEVIGIHLGGTIPAHQ</sequence>
<organism evidence="1">
    <name type="scientific">bioreactor metagenome</name>
    <dbReference type="NCBI Taxonomy" id="1076179"/>
    <lineage>
        <taxon>unclassified sequences</taxon>
        <taxon>metagenomes</taxon>
        <taxon>ecological metagenomes</taxon>
    </lineage>
</organism>
<name>A0A645IJS9_9ZZZZ</name>
<dbReference type="AlphaFoldDB" id="A0A645IJS9"/>
<protein>
    <submittedName>
        <fullName evidence="1">Uncharacterized protein</fullName>
    </submittedName>
</protein>
<reference evidence="1" key="1">
    <citation type="submission" date="2019-08" db="EMBL/GenBank/DDBJ databases">
        <authorList>
            <person name="Kucharzyk K."/>
            <person name="Murdoch R.W."/>
            <person name="Higgins S."/>
            <person name="Loffler F."/>
        </authorList>
    </citation>
    <scope>NUCLEOTIDE SEQUENCE</scope>
</reference>
<evidence type="ECO:0000313" key="1">
    <source>
        <dbReference type="EMBL" id="MPN51545.1"/>
    </source>
</evidence>
<proteinExistence type="predicted"/>
<dbReference type="EMBL" id="VSSQ01116763">
    <property type="protein sequence ID" value="MPN51545.1"/>
    <property type="molecule type" value="Genomic_DNA"/>
</dbReference>
<gene>
    <name evidence="1" type="ORF">SDC9_199193</name>
</gene>